<keyword evidence="2" id="KW-0472">Membrane</keyword>
<gene>
    <name evidence="3" type="ORF">A2942_03355</name>
</gene>
<evidence type="ECO:0000256" key="1">
    <source>
        <dbReference type="SAM" id="MobiDB-lite"/>
    </source>
</evidence>
<organism evidence="3 4">
    <name type="scientific">Candidatus Lloydbacteria bacterium RIFCSPLOWO2_01_FULL_50_20</name>
    <dbReference type="NCBI Taxonomy" id="1798665"/>
    <lineage>
        <taxon>Bacteria</taxon>
        <taxon>Candidatus Lloydiibacteriota</taxon>
    </lineage>
</organism>
<evidence type="ECO:0000313" key="4">
    <source>
        <dbReference type="Proteomes" id="UP000178534"/>
    </source>
</evidence>
<keyword evidence="2" id="KW-0812">Transmembrane</keyword>
<reference evidence="3 4" key="1">
    <citation type="journal article" date="2016" name="Nat. Commun.">
        <title>Thousands of microbial genomes shed light on interconnected biogeochemical processes in an aquifer system.</title>
        <authorList>
            <person name="Anantharaman K."/>
            <person name="Brown C.T."/>
            <person name="Hug L.A."/>
            <person name="Sharon I."/>
            <person name="Castelle C.J."/>
            <person name="Probst A.J."/>
            <person name="Thomas B.C."/>
            <person name="Singh A."/>
            <person name="Wilkins M.J."/>
            <person name="Karaoz U."/>
            <person name="Brodie E.L."/>
            <person name="Williams K.H."/>
            <person name="Hubbard S.S."/>
            <person name="Banfield J.F."/>
        </authorList>
    </citation>
    <scope>NUCLEOTIDE SEQUENCE [LARGE SCALE GENOMIC DNA]</scope>
</reference>
<protein>
    <submittedName>
        <fullName evidence="3">Uncharacterized protein</fullName>
    </submittedName>
</protein>
<dbReference type="STRING" id="1798665.A2942_03355"/>
<sequence length="149" mass="17278">MSLRKILIVLGFLVAVVPYLGFPLWFKNLLLTLVGLTIVFFLTLFQKIRTRRETAEEKNEALVQRAEEPKTLHVERNEVEDYPEMRVEKEITFDRLSAGTLETKHIEESPDTDTTVEEKVNVVRLPTPLRQTGTKRKRNTDVAHTEEES</sequence>
<evidence type="ECO:0000313" key="3">
    <source>
        <dbReference type="EMBL" id="OGZ12635.1"/>
    </source>
</evidence>
<dbReference type="Proteomes" id="UP000178534">
    <property type="component" value="Unassembled WGS sequence"/>
</dbReference>
<dbReference type="EMBL" id="MHLP01000020">
    <property type="protein sequence ID" value="OGZ12635.1"/>
    <property type="molecule type" value="Genomic_DNA"/>
</dbReference>
<comment type="caution">
    <text evidence="3">The sequence shown here is derived from an EMBL/GenBank/DDBJ whole genome shotgun (WGS) entry which is preliminary data.</text>
</comment>
<feature type="region of interest" description="Disordered" evidence="1">
    <location>
        <begin position="125"/>
        <end position="149"/>
    </location>
</feature>
<feature type="transmembrane region" description="Helical" evidence="2">
    <location>
        <begin position="28"/>
        <end position="45"/>
    </location>
</feature>
<feature type="transmembrane region" description="Helical" evidence="2">
    <location>
        <begin position="7"/>
        <end position="22"/>
    </location>
</feature>
<proteinExistence type="predicted"/>
<feature type="compositionally biased region" description="Basic and acidic residues" evidence="1">
    <location>
        <begin position="139"/>
        <end position="149"/>
    </location>
</feature>
<name>A0A1G2DG74_9BACT</name>
<accession>A0A1G2DG74</accession>
<keyword evidence="2" id="KW-1133">Transmembrane helix</keyword>
<evidence type="ECO:0000256" key="2">
    <source>
        <dbReference type="SAM" id="Phobius"/>
    </source>
</evidence>
<dbReference type="AlphaFoldDB" id="A0A1G2DG74"/>